<dbReference type="SMART" id="SM00387">
    <property type="entry name" value="HATPase_c"/>
    <property type="match status" value="1"/>
</dbReference>
<evidence type="ECO:0000256" key="13">
    <source>
        <dbReference type="SAM" id="Phobius"/>
    </source>
</evidence>
<dbReference type="KEGG" id="pmaw:MACH26_14570"/>
<dbReference type="Proteomes" id="UP001333710">
    <property type="component" value="Chromosome"/>
</dbReference>
<reference evidence="16" key="1">
    <citation type="submission" date="2023-01" db="EMBL/GenBank/DDBJ databases">
        <title>Complete genome sequence of Planctobacterium marinum strain Dej080120_11.</title>
        <authorList>
            <person name="Ueki S."/>
            <person name="Maruyama F."/>
        </authorList>
    </citation>
    <scope>NUCLEOTIDE SEQUENCE</scope>
    <source>
        <strain evidence="16">Dej080120_11</strain>
    </source>
</reference>
<dbReference type="PANTHER" id="PTHR45436:SF4">
    <property type="entry name" value="SENSOR PROTEIN PHOQ"/>
    <property type="match status" value="1"/>
</dbReference>
<organism evidence="16 17">
    <name type="scientific">Planctobacterium marinum</name>
    <dbReference type="NCBI Taxonomy" id="1631968"/>
    <lineage>
        <taxon>Bacteria</taxon>
        <taxon>Pseudomonadati</taxon>
        <taxon>Pseudomonadota</taxon>
        <taxon>Gammaproteobacteria</taxon>
        <taxon>Alteromonadales</taxon>
        <taxon>Alteromonadaceae</taxon>
        <taxon>Planctobacterium</taxon>
    </lineage>
</organism>
<dbReference type="InterPro" id="IPR005467">
    <property type="entry name" value="His_kinase_dom"/>
</dbReference>
<keyword evidence="5" id="KW-0808">Transferase</keyword>
<dbReference type="EMBL" id="AP027272">
    <property type="protein sequence ID" value="BDX05936.1"/>
    <property type="molecule type" value="Genomic_DNA"/>
</dbReference>
<evidence type="ECO:0000256" key="8">
    <source>
        <dbReference type="ARBA" id="ARBA00022777"/>
    </source>
</evidence>
<dbReference type="GO" id="GO:0005524">
    <property type="term" value="F:ATP binding"/>
    <property type="evidence" value="ECO:0007669"/>
    <property type="project" value="UniProtKB-KW"/>
</dbReference>
<dbReference type="InterPro" id="IPR036890">
    <property type="entry name" value="HATPase_C_sf"/>
</dbReference>
<dbReference type="Gene3D" id="1.10.287.130">
    <property type="match status" value="1"/>
</dbReference>
<evidence type="ECO:0000256" key="9">
    <source>
        <dbReference type="ARBA" id="ARBA00022840"/>
    </source>
</evidence>
<evidence type="ECO:0000259" key="15">
    <source>
        <dbReference type="PROSITE" id="PS50885"/>
    </source>
</evidence>
<dbReference type="InterPro" id="IPR058619">
    <property type="entry name" value="PhoQ/CarS-like_HATPase"/>
</dbReference>
<dbReference type="EC" id="2.7.13.3" evidence="3"/>
<keyword evidence="4" id="KW-0597">Phosphoprotein</keyword>
<dbReference type="AlphaFoldDB" id="A0AA48HJL8"/>
<keyword evidence="9" id="KW-0067">ATP-binding</keyword>
<keyword evidence="11" id="KW-0902">Two-component regulatory system</keyword>
<dbReference type="PROSITE" id="PS50109">
    <property type="entry name" value="HIS_KIN"/>
    <property type="match status" value="1"/>
</dbReference>
<evidence type="ECO:0000256" key="6">
    <source>
        <dbReference type="ARBA" id="ARBA00022692"/>
    </source>
</evidence>
<keyword evidence="17" id="KW-1185">Reference proteome</keyword>
<evidence type="ECO:0000256" key="12">
    <source>
        <dbReference type="ARBA" id="ARBA00023136"/>
    </source>
</evidence>
<feature type="domain" description="HAMP" evidence="15">
    <location>
        <begin position="189"/>
        <end position="240"/>
    </location>
</feature>
<name>A0AA48HJL8_9ALTE</name>
<feature type="domain" description="Histidine kinase" evidence="14">
    <location>
        <begin position="248"/>
        <end position="440"/>
    </location>
</feature>
<evidence type="ECO:0000256" key="11">
    <source>
        <dbReference type="ARBA" id="ARBA00023012"/>
    </source>
</evidence>
<keyword evidence="6 13" id="KW-0812">Transmembrane</keyword>
<evidence type="ECO:0000313" key="17">
    <source>
        <dbReference type="Proteomes" id="UP001333710"/>
    </source>
</evidence>
<dbReference type="Gene3D" id="3.30.565.10">
    <property type="entry name" value="Histidine kinase-like ATPase, C-terminal domain"/>
    <property type="match status" value="1"/>
</dbReference>
<evidence type="ECO:0000256" key="4">
    <source>
        <dbReference type="ARBA" id="ARBA00022553"/>
    </source>
</evidence>
<evidence type="ECO:0000256" key="10">
    <source>
        <dbReference type="ARBA" id="ARBA00022989"/>
    </source>
</evidence>
<evidence type="ECO:0000256" key="1">
    <source>
        <dbReference type="ARBA" id="ARBA00000085"/>
    </source>
</evidence>
<proteinExistence type="predicted"/>
<evidence type="ECO:0000313" key="16">
    <source>
        <dbReference type="EMBL" id="BDX05936.1"/>
    </source>
</evidence>
<dbReference type="InterPro" id="IPR004358">
    <property type="entry name" value="Sig_transdc_His_kin-like_C"/>
</dbReference>
<keyword evidence="7" id="KW-0547">Nucleotide-binding</keyword>
<dbReference type="SUPFAM" id="SSF55874">
    <property type="entry name" value="ATPase domain of HSP90 chaperone/DNA topoisomerase II/histidine kinase"/>
    <property type="match status" value="1"/>
</dbReference>
<dbReference type="PRINTS" id="PR00344">
    <property type="entry name" value="BCTRLSENSOR"/>
</dbReference>
<evidence type="ECO:0000256" key="7">
    <source>
        <dbReference type="ARBA" id="ARBA00022741"/>
    </source>
</evidence>
<dbReference type="InterPro" id="IPR003594">
    <property type="entry name" value="HATPase_dom"/>
</dbReference>
<dbReference type="PANTHER" id="PTHR45436">
    <property type="entry name" value="SENSOR HISTIDINE KINASE YKOH"/>
    <property type="match status" value="1"/>
</dbReference>
<dbReference type="GO" id="GO:0000160">
    <property type="term" value="P:phosphorelay signal transduction system"/>
    <property type="evidence" value="ECO:0007669"/>
    <property type="project" value="UniProtKB-KW"/>
</dbReference>
<keyword evidence="10 13" id="KW-1133">Transmembrane helix</keyword>
<dbReference type="InterPro" id="IPR003660">
    <property type="entry name" value="HAMP_dom"/>
</dbReference>
<dbReference type="InterPro" id="IPR050428">
    <property type="entry name" value="TCS_sensor_his_kinase"/>
</dbReference>
<feature type="transmembrane region" description="Helical" evidence="13">
    <location>
        <begin position="169"/>
        <end position="192"/>
    </location>
</feature>
<accession>A0AA48HJL8</accession>
<sequence length="440" mass="49475">MRPISLKVRTFAAALIALLFFIPLMNYALQQAYAASIHQATFERLRLLSLTLISEFEIEGKEVYMPELMIHGEFNLPDSGIYAVIHNYDIVVWKSMSAINWQWPEINTFPVPGKSRFETLPDNQGDKYYFRYSYTAEFETDLGLSPVAFHVFMDKSAYDNEIAQFESTLLNWLAIIAALLLLLLLFTLNTALNPINRLEKEISSIKKGSNRRIASHYPPELETLKNSLNHLLSTEENQRERYKNSLGDLAHSLKTPLAVLSGMKSLPEEGREPVFQIDQIIQRQLKRAVAGAGSRWNQNTQVTSAVNKLTDAMEKVYADKFIAIEHDIEPDTEFQGDATDLMELLGNLMDNACKAAKSRVLVEVHQAEKFIEISISDDGPGIPEDKKHLLLERGQRLDSYESGQGIGMAVVSDLTAAYQGQLEISQSELGGAKVSVKFPV</sequence>
<keyword evidence="8 16" id="KW-0418">Kinase</keyword>
<dbReference type="Pfam" id="PF02518">
    <property type="entry name" value="HATPase_c"/>
    <property type="match status" value="1"/>
</dbReference>
<gene>
    <name evidence="16" type="ORF">MACH26_14570</name>
</gene>
<protein>
    <recommendedName>
        <fullName evidence="3">histidine kinase</fullName>
        <ecNumber evidence="3">2.7.13.3</ecNumber>
    </recommendedName>
</protein>
<evidence type="ECO:0000256" key="2">
    <source>
        <dbReference type="ARBA" id="ARBA00004370"/>
    </source>
</evidence>
<keyword evidence="12 13" id="KW-0472">Membrane</keyword>
<comment type="subcellular location">
    <subcellularLocation>
        <location evidence="2">Membrane</location>
    </subcellularLocation>
</comment>
<dbReference type="GO" id="GO:0004673">
    <property type="term" value="F:protein histidine kinase activity"/>
    <property type="evidence" value="ECO:0007669"/>
    <property type="project" value="UniProtKB-EC"/>
</dbReference>
<comment type="catalytic activity">
    <reaction evidence="1">
        <text>ATP + protein L-histidine = ADP + protein N-phospho-L-histidine.</text>
        <dbReference type="EC" id="2.7.13.3"/>
    </reaction>
</comment>
<dbReference type="PROSITE" id="PS50885">
    <property type="entry name" value="HAMP"/>
    <property type="match status" value="1"/>
</dbReference>
<evidence type="ECO:0000259" key="14">
    <source>
        <dbReference type="PROSITE" id="PS50109"/>
    </source>
</evidence>
<evidence type="ECO:0000256" key="3">
    <source>
        <dbReference type="ARBA" id="ARBA00012438"/>
    </source>
</evidence>
<evidence type="ECO:0000256" key="5">
    <source>
        <dbReference type="ARBA" id="ARBA00022679"/>
    </source>
</evidence>
<dbReference type="CDD" id="cd16954">
    <property type="entry name" value="HATPase_PhoQ-like"/>
    <property type="match status" value="1"/>
</dbReference>
<dbReference type="GO" id="GO:0005886">
    <property type="term" value="C:plasma membrane"/>
    <property type="evidence" value="ECO:0007669"/>
    <property type="project" value="TreeGrafter"/>
</dbReference>
<dbReference type="RefSeq" id="WP_338291949.1">
    <property type="nucleotide sequence ID" value="NZ_AP027272.1"/>
</dbReference>